<dbReference type="VEuPathDB" id="VectorBase:ISCW013468"/>
<dbReference type="AlphaFoldDB" id="B7QCJ6"/>
<gene>
    <name evidence="2" type="ORF">IscW_ISCW013468</name>
</gene>
<dbReference type="InParanoid" id="B7QCJ6"/>
<dbReference type="VEuPathDB" id="VectorBase:ISCI013468"/>
<keyword evidence="1" id="KW-1133">Transmembrane helix</keyword>
<feature type="transmembrane region" description="Helical" evidence="1">
    <location>
        <begin position="166"/>
        <end position="190"/>
    </location>
</feature>
<evidence type="ECO:0000313" key="3">
    <source>
        <dbReference type="EnsemblMetazoa" id="ISCW013468-PA"/>
    </source>
</evidence>
<feature type="transmembrane region" description="Helical" evidence="1">
    <location>
        <begin position="243"/>
        <end position="266"/>
    </location>
</feature>
<keyword evidence="4" id="KW-1185">Reference proteome</keyword>
<name>B7QCJ6_IXOSC</name>
<proteinExistence type="predicted"/>
<dbReference type="EMBL" id="ABJB010622868">
    <property type="status" value="NOT_ANNOTATED_CDS"/>
    <property type="molecule type" value="Genomic_DNA"/>
</dbReference>
<dbReference type="GO" id="GO:0007606">
    <property type="term" value="P:sensory perception of chemical stimulus"/>
    <property type="evidence" value="ECO:0000318"/>
    <property type="project" value="GO_Central"/>
</dbReference>
<dbReference type="EnsemblMetazoa" id="ISCW013468-RA">
    <property type="protein sequence ID" value="ISCW013468-PA"/>
    <property type="gene ID" value="ISCW013468"/>
</dbReference>
<feature type="transmembrane region" description="Helical" evidence="1">
    <location>
        <begin position="127"/>
        <end position="146"/>
    </location>
</feature>
<feature type="transmembrane region" description="Helical" evidence="1">
    <location>
        <begin position="69"/>
        <end position="93"/>
    </location>
</feature>
<reference evidence="2 4" key="1">
    <citation type="submission" date="2008-03" db="EMBL/GenBank/DDBJ databases">
        <title>Annotation of Ixodes scapularis.</title>
        <authorList>
            <consortium name="Ixodes scapularis Genome Project Consortium"/>
            <person name="Caler E."/>
            <person name="Hannick L.I."/>
            <person name="Bidwell S."/>
            <person name="Joardar V."/>
            <person name="Thiagarajan M."/>
            <person name="Amedeo P."/>
            <person name="Galinsky K.J."/>
            <person name="Schobel S."/>
            <person name="Inman J."/>
            <person name="Hostetler J."/>
            <person name="Miller J."/>
            <person name="Hammond M."/>
            <person name="Megy K."/>
            <person name="Lawson D."/>
            <person name="Kodira C."/>
            <person name="Sutton G."/>
            <person name="Meyer J."/>
            <person name="Hill C.A."/>
            <person name="Birren B."/>
            <person name="Nene V."/>
            <person name="Collins F."/>
            <person name="Alarcon-Chaidez F."/>
            <person name="Wikel S."/>
            <person name="Strausberg R."/>
        </authorList>
    </citation>
    <scope>NUCLEOTIDE SEQUENCE [LARGE SCALE GENOMIC DNA]</scope>
    <source>
        <strain evidence="4">Wikel</strain>
        <strain evidence="2">Wikel colony</strain>
    </source>
</reference>
<keyword evidence="1" id="KW-0812">Transmembrane</keyword>
<dbReference type="PaxDb" id="6945-B7QCJ6"/>
<reference evidence="3" key="2">
    <citation type="submission" date="2020-05" db="UniProtKB">
        <authorList>
            <consortium name="EnsemblMetazoa"/>
        </authorList>
    </citation>
    <scope>IDENTIFICATION</scope>
    <source>
        <strain evidence="3">wikel</strain>
    </source>
</reference>
<keyword evidence="1" id="KW-0472">Membrane</keyword>
<evidence type="ECO:0000256" key="1">
    <source>
        <dbReference type="SAM" id="Phobius"/>
    </source>
</evidence>
<dbReference type="Proteomes" id="UP000001555">
    <property type="component" value="Unassembled WGS sequence"/>
</dbReference>
<sequence length="315" mass="35041">MYFARARFAIDAGLLAVAGCSFPPLNDSLKGSFTTWREAYAVACICVAVALEAFAYVGKFTSNPALSSLFNNTLFFVIRIVNLVKVVALRFFLRAEARRVTELITQAEAYEESRNIRVRYRAPLFKTAYRCVSFVAVMSFFAARWHVYVKRLFSNSPLPLKAFLDFLTVLSASCMTVWDGIHTILVRYFADVFLEYLKAENVALTALTQRKVVGFGRAMSTALRGIESNYEEILRMVATARSVLRSLVFFGFTCNAVIVCAVLYSYTDGTSTISLLLSGTLYAAYTIAETLDITFAAETLATEVRICMNTTTAVS</sequence>
<protein>
    <submittedName>
        <fullName evidence="2 3">Uncharacterized protein</fullName>
    </submittedName>
</protein>
<dbReference type="HOGENOM" id="CLU_883635_0_0_1"/>
<evidence type="ECO:0000313" key="4">
    <source>
        <dbReference type="Proteomes" id="UP000001555"/>
    </source>
</evidence>
<feature type="transmembrane region" description="Helical" evidence="1">
    <location>
        <begin position="39"/>
        <end position="57"/>
    </location>
</feature>
<dbReference type="EMBL" id="DS908024">
    <property type="protein sequence ID" value="EEC16568.1"/>
    <property type="molecule type" value="Genomic_DNA"/>
</dbReference>
<organism>
    <name type="scientific">Ixodes scapularis</name>
    <name type="common">Black-legged tick</name>
    <name type="synonym">Deer tick</name>
    <dbReference type="NCBI Taxonomy" id="6945"/>
    <lineage>
        <taxon>Eukaryota</taxon>
        <taxon>Metazoa</taxon>
        <taxon>Ecdysozoa</taxon>
        <taxon>Arthropoda</taxon>
        <taxon>Chelicerata</taxon>
        <taxon>Arachnida</taxon>
        <taxon>Acari</taxon>
        <taxon>Parasitiformes</taxon>
        <taxon>Ixodida</taxon>
        <taxon>Ixodoidea</taxon>
        <taxon>Ixodidae</taxon>
        <taxon>Ixodinae</taxon>
        <taxon>Ixodes</taxon>
    </lineage>
</organism>
<accession>B7QCJ6</accession>
<evidence type="ECO:0000313" key="2">
    <source>
        <dbReference type="EMBL" id="EEC16568.1"/>
    </source>
</evidence>